<dbReference type="SMART" id="SM00867">
    <property type="entry name" value="YceI"/>
    <property type="match status" value="1"/>
</dbReference>
<dbReference type="InterPro" id="IPR036761">
    <property type="entry name" value="TTHA0802/YceI-like_sf"/>
</dbReference>
<evidence type="ECO:0000259" key="2">
    <source>
        <dbReference type="SMART" id="SM00867"/>
    </source>
</evidence>
<comment type="caution">
    <text evidence="3">The sequence shown here is derived from an EMBL/GenBank/DDBJ whole genome shotgun (WGS) entry which is preliminary data.</text>
</comment>
<feature type="signal peptide" evidence="1">
    <location>
        <begin position="1"/>
        <end position="19"/>
    </location>
</feature>
<feature type="domain" description="Lipid/polyisoprenoid-binding YceI-like" evidence="2">
    <location>
        <begin position="19"/>
        <end position="172"/>
    </location>
</feature>
<dbReference type="EMBL" id="WAAU01000029">
    <property type="protein sequence ID" value="KAB1154200.1"/>
    <property type="molecule type" value="Genomic_DNA"/>
</dbReference>
<keyword evidence="4" id="KW-1185">Reference proteome</keyword>
<dbReference type="Proteomes" id="UP000467305">
    <property type="component" value="Unassembled WGS sequence"/>
</dbReference>
<dbReference type="PANTHER" id="PTHR34406">
    <property type="entry name" value="PROTEIN YCEI"/>
    <property type="match status" value="1"/>
</dbReference>
<dbReference type="AlphaFoldDB" id="A0A7J5A9G0"/>
<dbReference type="Pfam" id="PF04264">
    <property type="entry name" value="YceI"/>
    <property type="match status" value="1"/>
</dbReference>
<dbReference type="InterPro" id="IPR007372">
    <property type="entry name" value="Lipid/polyisoprenoid-bd_YceI"/>
</dbReference>
<sequence>MKFLTTIALLLIVSIPINSQTIDTKNSNVSFSVRNMKIRTVKGTFTGMKGEVIFNQKDLSKSKFNICIDANTINTNNIKRDKHLKNEDFFDVEKFPKICFISKSIQKKKTTYLVNGNLTMHGITKNITIPLQFKNNQFIGSFKVNRTDYKIGGKGGFMVGKEIEISINCKLQ</sequence>
<name>A0A7J5A9G0_9FLAO</name>
<dbReference type="Gene3D" id="2.40.128.110">
    <property type="entry name" value="Lipid/polyisoprenoid-binding, YceI-like"/>
    <property type="match status" value="1"/>
</dbReference>
<dbReference type="OrthoDB" id="9811006at2"/>
<evidence type="ECO:0000313" key="4">
    <source>
        <dbReference type="Proteomes" id="UP000467305"/>
    </source>
</evidence>
<proteinExistence type="predicted"/>
<organism evidence="3 4">
    <name type="scientific">Tenacibaculum aiptasiae</name>
    <dbReference type="NCBI Taxonomy" id="426481"/>
    <lineage>
        <taxon>Bacteria</taxon>
        <taxon>Pseudomonadati</taxon>
        <taxon>Bacteroidota</taxon>
        <taxon>Flavobacteriia</taxon>
        <taxon>Flavobacteriales</taxon>
        <taxon>Flavobacteriaceae</taxon>
        <taxon>Tenacibaculum</taxon>
    </lineage>
</organism>
<feature type="chain" id="PRO_5029568688" evidence="1">
    <location>
        <begin position="20"/>
        <end position="172"/>
    </location>
</feature>
<protein>
    <submittedName>
        <fullName evidence="3">YceI family protein</fullName>
    </submittedName>
</protein>
<accession>A0A7J5A9G0</accession>
<keyword evidence="1" id="KW-0732">Signal</keyword>
<evidence type="ECO:0000313" key="3">
    <source>
        <dbReference type="EMBL" id="KAB1154200.1"/>
    </source>
</evidence>
<gene>
    <name evidence="3" type="ORF">F7018_14585</name>
</gene>
<reference evidence="3 4" key="1">
    <citation type="submission" date="2019-09" db="EMBL/GenBank/DDBJ databases">
        <authorList>
            <person name="Cao W.R."/>
        </authorList>
    </citation>
    <scope>NUCLEOTIDE SEQUENCE [LARGE SCALE GENOMIC DNA]</scope>
    <source>
        <strain evidence="4">a4</strain>
    </source>
</reference>
<dbReference type="PANTHER" id="PTHR34406:SF1">
    <property type="entry name" value="PROTEIN YCEI"/>
    <property type="match status" value="1"/>
</dbReference>
<evidence type="ECO:0000256" key="1">
    <source>
        <dbReference type="SAM" id="SignalP"/>
    </source>
</evidence>
<dbReference type="SUPFAM" id="SSF101874">
    <property type="entry name" value="YceI-like"/>
    <property type="match status" value="1"/>
</dbReference>
<dbReference type="RefSeq" id="WP_150900834.1">
    <property type="nucleotide sequence ID" value="NZ_WAAU01000029.1"/>
</dbReference>